<dbReference type="AlphaFoldDB" id="A0ABD1SX55"/>
<organism evidence="2 3">
    <name type="scientific">Abeliophyllum distichum</name>
    <dbReference type="NCBI Taxonomy" id="126358"/>
    <lineage>
        <taxon>Eukaryota</taxon>
        <taxon>Viridiplantae</taxon>
        <taxon>Streptophyta</taxon>
        <taxon>Embryophyta</taxon>
        <taxon>Tracheophyta</taxon>
        <taxon>Spermatophyta</taxon>
        <taxon>Magnoliopsida</taxon>
        <taxon>eudicotyledons</taxon>
        <taxon>Gunneridae</taxon>
        <taxon>Pentapetalae</taxon>
        <taxon>asterids</taxon>
        <taxon>lamiids</taxon>
        <taxon>Lamiales</taxon>
        <taxon>Oleaceae</taxon>
        <taxon>Forsythieae</taxon>
        <taxon>Abeliophyllum</taxon>
    </lineage>
</organism>
<keyword evidence="1" id="KW-0175">Coiled coil</keyword>
<evidence type="ECO:0000256" key="1">
    <source>
        <dbReference type="SAM" id="Coils"/>
    </source>
</evidence>
<evidence type="ECO:0000313" key="2">
    <source>
        <dbReference type="EMBL" id="KAL2505044.1"/>
    </source>
</evidence>
<comment type="caution">
    <text evidence="2">The sequence shown here is derived from an EMBL/GenBank/DDBJ whole genome shotgun (WGS) entry which is preliminary data.</text>
</comment>
<accession>A0ABD1SX55</accession>
<evidence type="ECO:0000313" key="3">
    <source>
        <dbReference type="Proteomes" id="UP001604336"/>
    </source>
</evidence>
<keyword evidence="3" id="KW-1185">Reference proteome</keyword>
<dbReference type="EMBL" id="JBFOLK010000006">
    <property type="protein sequence ID" value="KAL2505044.1"/>
    <property type="molecule type" value="Genomic_DNA"/>
</dbReference>
<gene>
    <name evidence="2" type="ORF">Adt_20665</name>
</gene>
<dbReference type="Proteomes" id="UP001604336">
    <property type="component" value="Unassembled WGS sequence"/>
</dbReference>
<protein>
    <submittedName>
        <fullName evidence="2">Uncharacterized protein</fullName>
    </submittedName>
</protein>
<name>A0ABD1SX55_9LAMI</name>
<feature type="coiled-coil region" evidence="1">
    <location>
        <begin position="25"/>
        <end position="61"/>
    </location>
</feature>
<proteinExistence type="predicted"/>
<reference evidence="3" key="1">
    <citation type="submission" date="2024-07" db="EMBL/GenBank/DDBJ databases">
        <title>Two chromosome-level genome assemblies of Korean endemic species Abeliophyllum distichum and Forsythia ovata (Oleaceae).</title>
        <authorList>
            <person name="Jang H."/>
        </authorList>
    </citation>
    <scope>NUCLEOTIDE SEQUENCE [LARGE SCALE GENOMIC DNA]</scope>
</reference>
<sequence length="127" mass="14471">MLKNMANSQAFKAKLVAFNKECKEKMKEEAALRTLKNKLAVFELEQSISREINKVDCLEEEVMTTKDLEDEAMGITKPGHAQEEDPLVKVNIGDGREDRPTFVSQMLSKEVSDQLIDLLKEYKDCFA</sequence>